<dbReference type="Proteomes" id="UP000605986">
    <property type="component" value="Unassembled WGS sequence"/>
</dbReference>
<proteinExistence type="inferred from homology"/>
<dbReference type="PANTHER" id="PTHR13213">
    <property type="entry name" value="MYB-BINDING PROTEIN 1A FAMILY MEMBER"/>
    <property type="match status" value="1"/>
</dbReference>
<feature type="region of interest" description="Disordered" evidence="4">
    <location>
        <begin position="688"/>
        <end position="755"/>
    </location>
</feature>
<evidence type="ECO:0000313" key="6">
    <source>
        <dbReference type="Proteomes" id="UP000605986"/>
    </source>
</evidence>
<dbReference type="PANTHER" id="PTHR13213:SF2">
    <property type="entry name" value="MYB-BINDING PROTEIN 1A"/>
    <property type="match status" value="1"/>
</dbReference>
<comment type="similarity">
    <text evidence="2">Belongs to the MYBBP1A family.</text>
</comment>
<gene>
    <name evidence="5" type="ORF">F53441_2201</name>
</gene>
<dbReference type="OrthoDB" id="342531at2759"/>
<dbReference type="EMBL" id="JAADJG010000090">
    <property type="protein sequence ID" value="KAF4455412.1"/>
    <property type="molecule type" value="Genomic_DNA"/>
</dbReference>
<evidence type="ECO:0000256" key="1">
    <source>
        <dbReference type="ARBA" id="ARBA00004123"/>
    </source>
</evidence>
<protein>
    <submittedName>
        <fullName evidence="5">DNA polymerase V</fullName>
    </submittedName>
</protein>
<evidence type="ECO:0000256" key="3">
    <source>
        <dbReference type="ARBA" id="ARBA00023242"/>
    </source>
</evidence>
<dbReference type="GO" id="GO:0005730">
    <property type="term" value="C:nucleolus"/>
    <property type="evidence" value="ECO:0007669"/>
    <property type="project" value="InterPro"/>
</dbReference>
<feature type="compositionally biased region" description="Acidic residues" evidence="4">
    <location>
        <begin position="690"/>
        <end position="713"/>
    </location>
</feature>
<evidence type="ECO:0000313" key="5">
    <source>
        <dbReference type="EMBL" id="KAF4455412.1"/>
    </source>
</evidence>
<accession>A0A8H4KSG2</accession>
<name>A0A8H4KSG2_9HYPO</name>
<dbReference type="InterPro" id="IPR016024">
    <property type="entry name" value="ARM-type_fold"/>
</dbReference>
<evidence type="ECO:0000256" key="2">
    <source>
        <dbReference type="ARBA" id="ARBA00006809"/>
    </source>
</evidence>
<feature type="compositionally biased region" description="Basic and acidic residues" evidence="4">
    <location>
        <begin position="744"/>
        <end position="755"/>
    </location>
</feature>
<dbReference type="GO" id="GO:0006355">
    <property type="term" value="P:regulation of DNA-templated transcription"/>
    <property type="evidence" value="ECO:0007669"/>
    <property type="project" value="InterPro"/>
</dbReference>
<dbReference type="InterPro" id="IPR007015">
    <property type="entry name" value="DNA_pol_V/MYBBP1A"/>
</dbReference>
<comment type="caution">
    <text evidence="5">The sequence shown here is derived from an EMBL/GenBank/DDBJ whole genome shotgun (WGS) entry which is preliminary data.</text>
</comment>
<comment type="subcellular location">
    <subcellularLocation>
        <location evidence="1">Nucleus</location>
    </subcellularLocation>
</comment>
<organism evidence="5 6">
    <name type="scientific">Fusarium austroafricanum</name>
    <dbReference type="NCBI Taxonomy" id="2364996"/>
    <lineage>
        <taxon>Eukaryota</taxon>
        <taxon>Fungi</taxon>
        <taxon>Dikarya</taxon>
        <taxon>Ascomycota</taxon>
        <taxon>Pezizomycotina</taxon>
        <taxon>Sordariomycetes</taxon>
        <taxon>Hypocreomycetidae</taxon>
        <taxon>Hypocreales</taxon>
        <taxon>Nectriaceae</taxon>
        <taxon>Fusarium</taxon>
        <taxon>Fusarium concolor species complex</taxon>
    </lineage>
</organism>
<feature type="compositionally biased region" description="Acidic residues" evidence="4">
    <location>
        <begin position="734"/>
        <end position="743"/>
    </location>
</feature>
<evidence type="ECO:0000256" key="4">
    <source>
        <dbReference type="SAM" id="MobiDB-lite"/>
    </source>
</evidence>
<keyword evidence="6" id="KW-1185">Reference proteome</keyword>
<dbReference type="Pfam" id="PF04931">
    <property type="entry name" value="DNA_pol_phi"/>
    <property type="match status" value="1"/>
</dbReference>
<keyword evidence="3" id="KW-0539">Nucleus</keyword>
<sequence>MNTELDPPLFVENPDSDERKRQAELYELLGSDDPDERTNAAECIILSLLHGDGVSEAVLRHHLDHRLFRGLASGRNASRLGFSVVLQELLRQLFGDEALSESTYKDLTFNAVLEMMTQKTHSTGNVSGKEERDHLIGRLFGIMSFVTAKILFGDMSRWIQVLSLLLDLAHNTVWLRSACGWVIIESIPQMTKEQARVTLEKIDEAHLSRTPEGLSIWLVALSRFPDLKVQPWPEPLSKKCFGDLAAVLRESFQHFEDELDLRQKNKQSNWTAQLHYAWDILLAHFVKQGQAGAGEFKQFWIHVVDDSLFSQAATDGQKFKGFMAFQRMLEGLVDLPLHLEALFSKNIIRCLMNQAAQKQRYLHRAAMKALKAIESTTSVHPLALTPILKGLLGQNGDYGFDHRTKTKTIERILQNVTGKTVDEVIKVIQKPLDTLGQLQTTNAKHSLRTYARYLSAMLSASASTTARIVDDSVFLAALPELFQLAYGQPEHIPGTALTGDVKKFCQDCIKSSFAKVSRRSADYGTLCRAVSSIDHDTVAMDETAKTTVQKAVSSMRELLSREAADNQDRILFSNLATLYAVLVFQLYDGHTDAVDGLNDLEKCLASAGRSDSVTDSDTDSDSDSDTSVFILDTLMSMFTQRSTLMRQVCKEVFDSITPHISADGLASLTGNLSAPENMYGYRALFRDSGDETEDDTDEDENEEEENANNEDNLDVGTGIHVDLTNTGEPNGNSEFEEDSEDEGDGNKGESDNDKELNDALGKLLKTHSLDKDVDTDSSESEVGMSDAQMLLLDAKLVETLRPRIQALNDGSTKKHKEAKELVIYFKSRILDLLHIYVRKECCNSLSFAILVPLLDLVRTTRAKHLAKHACEIIHDYQKGLRKARKKGQHIQAPVQNDLMMLLRDIHDAAGKYNGHEYAKAASTASLIVVAALVAIDQNNLRHVCDVYSQTMAGLPPNGNVQVQKFFFEDWNNWRFNAV</sequence>
<dbReference type="GO" id="GO:0000182">
    <property type="term" value="F:rDNA binding"/>
    <property type="evidence" value="ECO:0007669"/>
    <property type="project" value="TreeGrafter"/>
</dbReference>
<dbReference type="AlphaFoldDB" id="A0A8H4KSG2"/>
<dbReference type="SUPFAM" id="SSF48371">
    <property type="entry name" value="ARM repeat"/>
    <property type="match status" value="1"/>
</dbReference>
<reference evidence="5" key="1">
    <citation type="submission" date="2020-01" db="EMBL/GenBank/DDBJ databases">
        <title>Identification and distribution of gene clusters putatively required for synthesis of sphingolipid metabolism inhibitors in phylogenetically diverse species of the filamentous fungus Fusarium.</title>
        <authorList>
            <person name="Kim H.-S."/>
            <person name="Busman M."/>
            <person name="Brown D.W."/>
            <person name="Divon H."/>
            <person name="Uhlig S."/>
            <person name="Proctor R.H."/>
        </authorList>
    </citation>
    <scope>NUCLEOTIDE SEQUENCE</scope>
    <source>
        <strain evidence="5">NRRL 53441</strain>
    </source>
</reference>